<dbReference type="PANTHER" id="PTHR21678">
    <property type="entry name" value="GROWTH INHIBITION AND DIFFERENTIATION RELATED PROTEIN 88"/>
    <property type="match status" value="1"/>
</dbReference>
<evidence type="ECO:0008006" key="4">
    <source>
        <dbReference type="Google" id="ProtNLM"/>
    </source>
</evidence>
<protein>
    <recommendedName>
        <fullName evidence="4">Coiled-coil domain-containing protein R3HCC1L</fullName>
    </recommendedName>
</protein>
<gene>
    <name evidence="2" type="ORF">H6P81_015768</name>
</gene>
<dbReference type="InterPro" id="IPR012677">
    <property type="entry name" value="Nucleotide-bd_a/b_plait_sf"/>
</dbReference>
<accession>A0AAV7E6H7</accession>
<comment type="caution">
    <text evidence="2">The sequence shown here is derived from an EMBL/GenBank/DDBJ whole genome shotgun (WGS) entry which is preliminary data.</text>
</comment>
<dbReference type="AlphaFoldDB" id="A0AAV7E6H7"/>
<dbReference type="InterPro" id="IPR035979">
    <property type="entry name" value="RBD_domain_sf"/>
</dbReference>
<evidence type="ECO:0000256" key="1">
    <source>
        <dbReference type="SAM" id="MobiDB-lite"/>
    </source>
</evidence>
<evidence type="ECO:0000313" key="3">
    <source>
        <dbReference type="Proteomes" id="UP000825729"/>
    </source>
</evidence>
<proteinExistence type="predicted"/>
<dbReference type="GO" id="GO:0003676">
    <property type="term" value="F:nucleic acid binding"/>
    <property type="evidence" value="ECO:0007669"/>
    <property type="project" value="InterPro"/>
</dbReference>
<name>A0AAV7E6H7_ARIFI</name>
<reference evidence="2 3" key="1">
    <citation type="submission" date="2021-07" db="EMBL/GenBank/DDBJ databases">
        <title>The Aristolochia fimbriata genome: insights into angiosperm evolution, floral development and chemical biosynthesis.</title>
        <authorList>
            <person name="Jiao Y."/>
        </authorList>
    </citation>
    <scope>NUCLEOTIDE SEQUENCE [LARGE SCALE GENOMIC DNA]</scope>
    <source>
        <strain evidence="2">IBCAS-2021</strain>
        <tissue evidence="2">Leaf</tissue>
    </source>
</reference>
<keyword evidence="3" id="KW-1185">Reference proteome</keyword>
<dbReference type="PANTHER" id="PTHR21678:SF0">
    <property type="entry name" value="C3H1-TYPE DOMAIN-CONTAINING PROTEIN"/>
    <property type="match status" value="1"/>
</dbReference>
<dbReference type="EMBL" id="JAINDJ010000006">
    <property type="protein sequence ID" value="KAG9444428.1"/>
    <property type="molecule type" value="Genomic_DNA"/>
</dbReference>
<dbReference type="InterPro" id="IPR039884">
    <property type="entry name" value="R3HC1/R3HCL"/>
</dbReference>
<sequence>MASMAEKEKEAKSENWSEEVEELVANGDVERAISLLESVISKLEATPNSSPLDLQLSCALADLAHLYQSQGFSIKADELHNRALLIRLTSQQQNQSVQSGVLESVNKDTKDAAPANDATPSDDDDWESVADRTSHEVLFPKDTSGVENLSLEDTTLKVPKRRGRGTFLYKEDGMYSDQVPSTTAFDDAQDGASSIESRGPTELRNAVCGTSHVLVLAGFPLSTRTTDLERMFKDFRDGGVAIRWVNDTTALAVFRSPSIARQARNSIDFPFNVHTLDENDNLLTSLSAKELEPPYPRPKTSARTAQRLIAQGMGCKLPKAFGSEELKKQEEARKNRIVLRQSLRDEAWGSDDP</sequence>
<feature type="region of interest" description="Disordered" evidence="1">
    <location>
        <begin position="96"/>
        <end position="129"/>
    </location>
</feature>
<dbReference type="Gene3D" id="3.30.70.330">
    <property type="match status" value="1"/>
</dbReference>
<evidence type="ECO:0000313" key="2">
    <source>
        <dbReference type="EMBL" id="KAG9444428.1"/>
    </source>
</evidence>
<dbReference type="SUPFAM" id="SSF54928">
    <property type="entry name" value="RNA-binding domain, RBD"/>
    <property type="match status" value="1"/>
</dbReference>
<dbReference type="Proteomes" id="UP000825729">
    <property type="component" value="Unassembled WGS sequence"/>
</dbReference>
<organism evidence="2 3">
    <name type="scientific">Aristolochia fimbriata</name>
    <name type="common">White veined hardy Dutchman's pipe vine</name>
    <dbReference type="NCBI Taxonomy" id="158543"/>
    <lineage>
        <taxon>Eukaryota</taxon>
        <taxon>Viridiplantae</taxon>
        <taxon>Streptophyta</taxon>
        <taxon>Embryophyta</taxon>
        <taxon>Tracheophyta</taxon>
        <taxon>Spermatophyta</taxon>
        <taxon>Magnoliopsida</taxon>
        <taxon>Magnoliidae</taxon>
        <taxon>Piperales</taxon>
        <taxon>Aristolochiaceae</taxon>
        <taxon>Aristolochia</taxon>
    </lineage>
</organism>